<dbReference type="AlphaFoldDB" id="A0A9P4VNP0"/>
<dbReference type="Proteomes" id="UP000799429">
    <property type="component" value="Unassembled WGS sequence"/>
</dbReference>
<reference evidence="1" key="1">
    <citation type="journal article" date="2020" name="Stud. Mycol.">
        <title>101 Dothideomycetes genomes: a test case for predicting lifestyles and emergence of pathogens.</title>
        <authorList>
            <person name="Haridas S."/>
            <person name="Albert R."/>
            <person name="Binder M."/>
            <person name="Bloem J."/>
            <person name="Labutti K."/>
            <person name="Salamov A."/>
            <person name="Andreopoulos B."/>
            <person name="Baker S."/>
            <person name="Barry K."/>
            <person name="Bills G."/>
            <person name="Bluhm B."/>
            <person name="Cannon C."/>
            <person name="Castanera R."/>
            <person name="Culley D."/>
            <person name="Daum C."/>
            <person name="Ezra D."/>
            <person name="Gonzalez J."/>
            <person name="Henrissat B."/>
            <person name="Kuo A."/>
            <person name="Liang C."/>
            <person name="Lipzen A."/>
            <person name="Lutzoni F."/>
            <person name="Magnuson J."/>
            <person name="Mondo S."/>
            <person name="Nolan M."/>
            <person name="Ohm R."/>
            <person name="Pangilinan J."/>
            <person name="Park H.-J."/>
            <person name="Ramirez L."/>
            <person name="Alfaro M."/>
            <person name="Sun H."/>
            <person name="Tritt A."/>
            <person name="Yoshinaga Y."/>
            <person name="Zwiers L.-H."/>
            <person name="Turgeon B."/>
            <person name="Goodwin S."/>
            <person name="Spatafora J."/>
            <person name="Crous P."/>
            <person name="Grigoriev I."/>
        </authorList>
    </citation>
    <scope>NUCLEOTIDE SEQUENCE</scope>
    <source>
        <strain evidence="1">CBS 101060</strain>
    </source>
</reference>
<evidence type="ECO:0000313" key="2">
    <source>
        <dbReference type="Proteomes" id="UP000799429"/>
    </source>
</evidence>
<dbReference type="EMBL" id="MU006103">
    <property type="protein sequence ID" value="KAF2836460.1"/>
    <property type="molecule type" value="Genomic_DNA"/>
</dbReference>
<comment type="caution">
    <text evidence="1">The sequence shown here is derived from an EMBL/GenBank/DDBJ whole genome shotgun (WGS) entry which is preliminary data.</text>
</comment>
<dbReference type="Gene3D" id="2.120.10.70">
    <property type="entry name" value="Fucose-specific lectin"/>
    <property type="match status" value="1"/>
</dbReference>
<dbReference type="SUPFAM" id="SSF89372">
    <property type="entry name" value="Fucose-specific lectin"/>
    <property type="match status" value="1"/>
</dbReference>
<organism evidence="1 2">
    <name type="scientific">Patellaria atrata CBS 101060</name>
    <dbReference type="NCBI Taxonomy" id="1346257"/>
    <lineage>
        <taxon>Eukaryota</taxon>
        <taxon>Fungi</taxon>
        <taxon>Dikarya</taxon>
        <taxon>Ascomycota</taxon>
        <taxon>Pezizomycotina</taxon>
        <taxon>Dothideomycetes</taxon>
        <taxon>Dothideomycetes incertae sedis</taxon>
        <taxon>Patellariales</taxon>
        <taxon>Patellariaceae</taxon>
        <taxon>Patellaria</taxon>
    </lineage>
</organism>
<evidence type="ECO:0008006" key="3">
    <source>
        <dbReference type="Google" id="ProtNLM"/>
    </source>
</evidence>
<gene>
    <name evidence="1" type="ORF">M501DRAFT_1018815</name>
</gene>
<keyword evidence="2" id="KW-1185">Reference proteome</keyword>
<evidence type="ECO:0000313" key="1">
    <source>
        <dbReference type="EMBL" id="KAF2836460.1"/>
    </source>
</evidence>
<protein>
    <recommendedName>
        <fullName evidence="3">Fucose-specific lectin</fullName>
    </recommendedName>
</protein>
<sequence>MAHKIGNLPPVPQLSHSVGLAFVYAEDKCFVFYYDQNDKYLHYAVGKENETFSSSAIVYGGAKKRISIPIYPQPSPLTAGYNKDTKELRVYYVNDQQNVAEVITKDFGANWEEGSLAGEKYKMADIGGLSAYPGNMWRVMIRQDPKEGEPMSITELYEFSTGGWKAYAIP</sequence>
<proteinExistence type="predicted"/>
<accession>A0A9P4VNP0</accession>
<name>A0A9P4VNP0_9PEZI</name>